<evidence type="ECO:0000313" key="3">
    <source>
        <dbReference type="EMBL" id="CAB3227244.1"/>
    </source>
</evidence>
<feature type="compositionally biased region" description="Polar residues" evidence="1">
    <location>
        <begin position="184"/>
        <end position="203"/>
    </location>
</feature>
<reference evidence="3 4" key="1">
    <citation type="submission" date="2020-04" db="EMBL/GenBank/DDBJ databases">
        <authorList>
            <person name="Wallbank WR R."/>
            <person name="Pardo Diaz C."/>
            <person name="Kozak K."/>
            <person name="Martin S."/>
            <person name="Jiggins C."/>
            <person name="Moest M."/>
            <person name="Warren A I."/>
            <person name="Byers J.R.P. K."/>
            <person name="Montejo-Kovacevich G."/>
            <person name="Yen C E."/>
        </authorList>
    </citation>
    <scope>NUCLEOTIDE SEQUENCE [LARGE SCALE GENOMIC DNA]</scope>
</reference>
<dbReference type="AlphaFoldDB" id="A0A8S0Z564"/>
<proteinExistence type="predicted"/>
<dbReference type="Proteomes" id="UP000494256">
    <property type="component" value="Unassembled WGS sequence"/>
</dbReference>
<sequence length="448" mass="49620">MTPFLKISVQFEILIILFVIATFFVTTGISEVSKNTNVAVLSGHYKFGLSKLARRPRETIVGNGCPKGRFRYYGKCKSYKEFRKSDYNDIDVTNEAQTFTPTTKIREYKLVETIETDTNLSIVPLSRPDVVTEPNFIMLNSDLKTVRTVEKSTLLVTELNTTVITQIPEVTSLSHDVSVSSPAMTEASQLEATVPTSAVTESGSAKAESRPTFKELKTVVTEPNQFIDELSSIIVKLNPILIESGFTVTQQQLLVTNRTSTTETNPNLTKSNNIFSVTDSIPTVLETTTATADTGTRIDSTLAVLEISPVGIESESVMTDHENILKDSFRSDSAVTAKSTPTTTWTEPFSNLASGPISSCTNTRTTAKESGLTTTDVPSKGVPDIFDQNDKVSNILLEVIYFMFTLVFVVSCVSILNWIFEQLYGILYRRRDQEYRGVFVSKEQESMV</sequence>
<evidence type="ECO:0000313" key="4">
    <source>
        <dbReference type="Proteomes" id="UP000494256"/>
    </source>
</evidence>
<keyword evidence="2" id="KW-1133">Transmembrane helix</keyword>
<accession>A0A8S0Z564</accession>
<name>A0A8S0Z564_ARCPL</name>
<gene>
    <name evidence="3" type="ORF">APLA_LOCUS2898</name>
</gene>
<evidence type="ECO:0000256" key="2">
    <source>
        <dbReference type="SAM" id="Phobius"/>
    </source>
</evidence>
<dbReference type="EMBL" id="CADEBD010000276">
    <property type="protein sequence ID" value="CAB3227244.1"/>
    <property type="molecule type" value="Genomic_DNA"/>
</dbReference>
<evidence type="ECO:0000256" key="1">
    <source>
        <dbReference type="SAM" id="MobiDB-lite"/>
    </source>
</evidence>
<keyword evidence="2" id="KW-0812">Transmembrane</keyword>
<keyword evidence="2" id="KW-0472">Membrane</keyword>
<dbReference type="OrthoDB" id="29657at2759"/>
<feature type="transmembrane region" description="Helical" evidence="2">
    <location>
        <begin position="399"/>
        <end position="420"/>
    </location>
</feature>
<protein>
    <submittedName>
        <fullName evidence="3">Uncharacterized protein</fullName>
    </submittedName>
</protein>
<feature type="transmembrane region" description="Helical" evidence="2">
    <location>
        <begin position="7"/>
        <end position="29"/>
    </location>
</feature>
<comment type="caution">
    <text evidence="3">The sequence shown here is derived from an EMBL/GenBank/DDBJ whole genome shotgun (WGS) entry which is preliminary data.</text>
</comment>
<organism evidence="3 4">
    <name type="scientific">Arctia plantaginis</name>
    <name type="common">Wood tiger moth</name>
    <name type="synonym">Phalaena plantaginis</name>
    <dbReference type="NCBI Taxonomy" id="874455"/>
    <lineage>
        <taxon>Eukaryota</taxon>
        <taxon>Metazoa</taxon>
        <taxon>Ecdysozoa</taxon>
        <taxon>Arthropoda</taxon>
        <taxon>Hexapoda</taxon>
        <taxon>Insecta</taxon>
        <taxon>Pterygota</taxon>
        <taxon>Neoptera</taxon>
        <taxon>Endopterygota</taxon>
        <taxon>Lepidoptera</taxon>
        <taxon>Glossata</taxon>
        <taxon>Ditrysia</taxon>
        <taxon>Noctuoidea</taxon>
        <taxon>Erebidae</taxon>
        <taxon>Arctiinae</taxon>
        <taxon>Arctia</taxon>
    </lineage>
</organism>
<feature type="region of interest" description="Disordered" evidence="1">
    <location>
        <begin position="184"/>
        <end position="210"/>
    </location>
</feature>